<evidence type="ECO:0000256" key="1">
    <source>
        <dbReference type="SAM" id="Coils"/>
    </source>
</evidence>
<protein>
    <submittedName>
        <fullName evidence="2">Uncharacterized protein</fullName>
    </submittedName>
</protein>
<dbReference type="Gene3D" id="1.25.40.10">
    <property type="entry name" value="Tetratricopeptide repeat domain"/>
    <property type="match status" value="2"/>
</dbReference>
<reference evidence="2" key="1">
    <citation type="submission" date="2021-01" db="EMBL/GenBank/DDBJ databases">
        <authorList>
            <person name="Kaushik A."/>
        </authorList>
    </citation>
    <scope>NUCLEOTIDE SEQUENCE</scope>
    <source>
        <strain evidence="2">AG1-1C</strain>
    </source>
</reference>
<dbReference type="InterPro" id="IPR011990">
    <property type="entry name" value="TPR-like_helical_dom_sf"/>
</dbReference>
<dbReference type="PANTHER" id="PTHR46082:SF11">
    <property type="entry name" value="AAA+ ATPASE DOMAIN-CONTAINING PROTEIN-RELATED"/>
    <property type="match status" value="1"/>
</dbReference>
<keyword evidence="1" id="KW-0175">Coiled coil</keyword>
<dbReference type="Pfam" id="PF13424">
    <property type="entry name" value="TPR_12"/>
    <property type="match status" value="1"/>
</dbReference>
<sequence length="580" mass="65979">MCYDSLGPLAQELLRLIAFLHHDGIAIPIFQRAAVNIGSYDPLFQSNLPELELEHRALDNLRQFLRNFLDKNNNWDEPSFSKIIDEISSQSLIEYDHANQVYRILVLVQSLVRSTIPQEDVGLATECTRGLLSISGTLATDVDSFKFRVTLGVHVDKALSEKSCPIGSNNARSFALVYKNREEHEKAEKLQKQILDTSTKEFGPKSPETLKRATELTETYFARSGWQEAKSLITQVFEARKLVLVENDPDTLDNMTDLALVYLKLNQPKQATRLGELALDTMKQAHGDAHPMTISIMIRVAYIHSIRGSWDKARALGEQAVAARRQKLGDDDPDTLKAMANLAHDYQQLGLLDKSIELHEHVRNAGKYVFGSEHSITLAATRNLESIYKELKRWERLRELQEQEVDRLKGACGDKHRDTLKATENLIGTYLELGMREEAEELGLREFVTRKRIFGEKKPVTLDALEILVCIYYKLGPSKLQKMRELQMELLEARQSIHGNDDPRTLQTAIGLAQTCINLGLWEEAEELNICVGTFSQVFGEDEFWTERARVISDCILEYRAAPGCLDHLWYVSSLPDYQF</sequence>
<comment type="caution">
    <text evidence="2">The sequence shown here is derived from an EMBL/GenBank/DDBJ whole genome shotgun (WGS) entry which is preliminary data.</text>
</comment>
<evidence type="ECO:0000313" key="2">
    <source>
        <dbReference type="EMBL" id="CAE6363028.1"/>
    </source>
</evidence>
<gene>
    <name evidence="2" type="ORF">RDB_LOCUS20591</name>
</gene>
<proteinExistence type="predicted"/>
<dbReference type="EMBL" id="CAJMWS010000102">
    <property type="protein sequence ID" value="CAE6363028.1"/>
    <property type="molecule type" value="Genomic_DNA"/>
</dbReference>
<evidence type="ECO:0000313" key="3">
    <source>
        <dbReference type="Proteomes" id="UP000663846"/>
    </source>
</evidence>
<dbReference type="PANTHER" id="PTHR46082">
    <property type="entry name" value="ATP/GTP-BINDING PROTEIN-RELATED"/>
    <property type="match status" value="1"/>
</dbReference>
<feature type="coiled-coil region" evidence="1">
    <location>
        <begin position="384"/>
        <end position="411"/>
    </location>
</feature>
<dbReference type="SUPFAM" id="SSF48452">
    <property type="entry name" value="TPR-like"/>
    <property type="match status" value="2"/>
</dbReference>
<organism evidence="2 3">
    <name type="scientific">Rhizoctonia solani</name>
    <dbReference type="NCBI Taxonomy" id="456999"/>
    <lineage>
        <taxon>Eukaryota</taxon>
        <taxon>Fungi</taxon>
        <taxon>Dikarya</taxon>
        <taxon>Basidiomycota</taxon>
        <taxon>Agaricomycotina</taxon>
        <taxon>Agaricomycetes</taxon>
        <taxon>Cantharellales</taxon>
        <taxon>Ceratobasidiaceae</taxon>
        <taxon>Rhizoctonia</taxon>
    </lineage>
</organism>
<dbReference type="AlphaFoldDB" id="A0A8H2WCG5"/>
<dbReference type="Proteomes" id="UP000663846">
    <property type="component" value="Unassembled WGS sequence"/>
</dbReference>
<name>A0A8H2WCG5_9AGAM</name>
<accession>A0A8H2WCG5</accession>
<dbReference type="Pfam" id="PF13374">
    <property type="entry name" value="TPR_10"/>
    <property type="match status" value="2"/>
</dbReference>
<dbReference type="InterPro" id="IPR053137">
    <property type="entry name" value="NLR-like"/>
</dbReference>